<dbReference type="InterPro" id="IPR001841">
    <property type="entry name" value="Znf_RING"/>
</dbReference>
<comment type="similarity">
    <text evidence="4 16">Belongs to the LTN1 family.</text>
</comment>
<sequence>MDQDAYSSNGLLEVQSSLAQKFHTAIQTNLNECLDILLSKEPTFDDLVSVVVRNLGIAKGSFSSYLARLLRDVLDNLSEAVNVETFNTYNLEFNPLLKTPLKLAIVLAGVETLLSSAKFDKIRNYVATEILGVKDSDILTEGLKWVVLSINFLNAQTPDWAAIPPHRLNLILKQFEKWLDSDISYDDSFNAVRSQLVKFLGSVEADNKEDLVDRVIEDNFAIVQLERHYELTYFTLRYLTVHEIPNKDNLLDILFNDELNKHDNEVHNMAVHMCHDVLERCFDKLHFKDFSDKQLQQLYDLVFHSKFLQIKKICLRFLEEEITHKQQDLVINYQFQKDAEEQDIKLPPSLLKVLDETNLDSASETDSATYLICWYLVFVHFKDINYSIRNQYVNQIRSNQTLPKLLDYLFLVVEIDHIKIVDQFQTFDLDDRDTMLLNVFYFACNFLGSEVQLWFNELRNVQMKQDIDKFTAKNISKLLVSTMLEQVEHGKSKLVTDVMSLKINKVINEVRCVFEIDEQTMVMVIKIPTNFPLESVVVEGPKRVGLKENQWRAWLLSSQRVISLTNGSIIEAVEVFKKNVDLHFSGFEECAICYSILHQDHSLPSKNCSTCNNKFHAACLYKWFKSSGSSTCPLCRSTFNFRK</sequence>
<dbReference type="STRING" id="590646.G3BBG8"/>
<dbReference type="InterPro" id="IPR039795">
    <property type="entry name" value="LTN1/Rkr1"/>
</dbReference>
<protein>
    <recommendedName>
        <fullName evidence="6 16">E3 ubiquitin-protein ligase listerin</fullName>
        <ecNumber evidence="5 16">2.3.2.27</ecNumber>
    </recommendedName>
    <alternativeName>
        <fullName evidence="16">RING-type E3 ubiquitin transferase listerin</fullName>
    </alternativeName>
</protein>
<keyword evidence="10" id="KW-0677">Repeat</keyword>
<dbReference type="PANTHER" id="PTHR12389">
    <property type="entry name" value="ZINC FINGER PROTEIN 294"/>
    <property type="match status" value="1"/>
</dbReference>
<dbReference type="Gene3D" id="3.30.40.10">
    <property type="entry name" value="Zinc/RING finger domain, C3HC4 (zinc finger)"/>
    <property type="match status" value="1"/>
</dbReference>
<proteinExistence type="inferred from homology"/>
<dbReference type="Pfam" id="PF22999">
    <property type="entry name" value="LTN1_E3_ligase_6th"/>
    <property type="match status" value="1"/>
</dbReference>
<dbReference type="HOGENOM" id="CLU_015885_0_0_1"/>
<reference evidence="18 19" key="1">
    <citation type="journal article" date="2011" name="Proc. Natl. Acad. Sci. U.S.A.">
        <title>Comparative genomics of xylose-fermenting fungi for enhanced biofuel production.</title>
        <authorList>
            <person name="Wohlbach D.J."/>
            <person name="Kuo A."/>
            <person name="Sato T.K."/>
            <person name="Potts K.M."/>
            <person name="Salamov A.A."/>
            <person name="LaButti K.M."/>
            <person name="Sun H."/>
            <person name="Clum A."/>
            <person name="Pangilinan J.L."/>
            <person name="Lindquist E.A."/>
            <person name="Lucas S."/>
            <person name="Lapidus A."/>
            <person name="Jin M."/>
            <person name="Gunawan C."/>
            <person name="Balan V."/>
            <person name="Dale B.E."/>
            <person name="Jeffries T.W."/>
            <person name="Zinkel R."/>
            <person name="Barry K.W."/>
            <person name="Grigoriev I.V."/>
            <person name="Gasch A.P."/>
        </authorList>
    </citation>
    <scope>NUCLEOTIDE SEQUENCE [LARGE SCALE GENOMIC DNA]</scope>
    <source>
        <strain evidence="19">ATCC 10573 / BCRC 21748 / CBS 615 / JCM 9827 / NBRC 10315 / NRRL Y-1498 / VKM Y-70</strain>
    </source>
</reference>
<dbReference type="GO" id="GO:0005829">
    <property type="term" value="C:cytosol"/>
    <property type="evidence" value="ECO:0007669"/>
    <property type="project" value="UniProtKB-SubCell"/>
</dbReference>
<dbReference type="InterPro" id="IPR011016">
    <property type="entry name" value="Znf_RING-CH"/>
</dbReference>
<dbReference type="GO" id="GO:0016567">
    <property type="term" value="P:protein ubiquitination"/>
    <property type="evidence" value="ECO:0007669"/>
    <property type="project" value="UniProtKB-UniPathway"/>
</dbReference>
<dbReference type="eggNOG" id="KOG0803">
    <property type="taxonomic scope" value="Eukaryota"/>
</dbReference>
<evidence type="ECO:0000313" key="19">
    <source>
        <dbReference type="Proteomes" id="UP000000707"/>
    </source>
</evidence>
<comment type="pathway">
    <text evidence="3 16">Protein modification; protein ubiquitination.</text>
</comment>
<dbReference type="CDD" id="cd16491">
    <property type="entry name" value="RING-CH-C4HC3_LTN1"/>
    <property type="match status" value="1"/>
</dbReference>
<dbReference type="GeneID" id="18246009"/>
<dbReference type="GO" id="GO:0072344">
    <property type="term" value="P:rescue of stalled ribosome"/>
    <property type="evidence" value="ECO:0007669"/>
    <property type="project" value="UniProtKB-UniRule"/>
</dbReference>
<evidence type="ECO:0000256" key="8">
    <source>
        <dbReference type="ARBA" id="ARBA00022679"/>
    </source>
</evidence>
<dbReference type="Pfam" id="PF13639">
    <property type="entry name" value="zf-RING_2"/>
    <property type="match status" value="1"/>
</dbReference>
<dbReference type="SMART" id="SM00744">
    <property type="entry name" value="RINGv"/>
    <property type="match status" value="1"/>
</dbReference>
<keyword evidence="19" id="KW-1185">Reference proteome</keyword>
<dbReference type="EMBL" id="GL996527">
    <property type="protein sequence ID" value="EGV62188.1"/>
    <property type="molecule type" value="Genomic_DNA"/>
</dbReference>
<keyword evidence="8 16" id="KW-0808">Transferase</keyword>
<dbReference type="SUPFAM" id="SSF57850">
    <property type="entry name" value="RING/U-box"/>
    <property type="match status" value="1"/>
</dbReference>
<dbReference type="Pfam" id="PF23009">
    <property type="entry name" value="UBC_like"/>
    <property type="match status" value="1"/>
</dbReference>
<comment type="subunit">
    <text evidence="16">Component of the ribosome quality control complex (RQC).</text>
</comment>
<dbReference type="KEGG" id="cten:18246009"/>
<keyword evidence="9 16" id="KW-0479">Metal-binding</keyword>
<dbReference type="GO" id="GO:1990116">
    <property type="term" value="P:ribosome-associated ubiquitin-dependent protein catabolic process"/>
    <property type="evidence" value="ECO:0007669"/>
    <property type="project" value="UniProtKB-UniRule"/>
</dbReference>
<keyword evidence="11 15" id="KW-0863">Zinc-finger</keyword>
<evidence type="ECO:0000256" key="9">
    <source>
        <dbReference type="ARBA" id="ARBA00022723"/>
    </source>
</evidence>
<evidence type="ECO:0000256" key="7">
    <source>
        <dbReference type="ARBA" id="ARBA00022490"/>
    </source>
</evidence>
<dbReference type="InterPro" id="IPR054478">
    <property type="entry name" value="LTN1_UBC"/>
</dbReference>
<evidence type="ECO:0000256" key="4">
    <source>
        <dbReference type="ARBA" id="ARBA00007997"/>
    </source>
</evidence>
<dbReference type="UniPathway" id="UPA00143"/>
<name>G3BBG8_CANTC</name>
<dbReference type="GO" id="GO:0061630">
    <property type="term" value="F:ubiquitin protein ligase activity"/>
    <property type="evidence" value="ECO:0007669"/>
    <property type="project" value="UniProtKB-UniRule"/>
</dbReference>
<dbReference type="InterPro" id="IPR039804">
    <property type="entry name" value="RING-CH-C4HC3_LTN1"/>
</dbReference>
<comment type="function">
    <text evidence="14">E3 ubiquitin-protein ligase component of the ribosome quality control complex (RQC), a ribosome-associated complex that mediates ubiquitination and extraction of incompletely synthesized nascent chains for proteasomal degradation. Mediates ubiquitination of proteins derived from mRNAs lacking stop codons (non-stop proteins) and other translation arrest products induced by poly-lysine sequences and tandem rare codons. Ubiquitination leads to CDC48 recruitment for extraction and degradation of the incomplete translation product. May indirectly play a role in chromatin function and transcription.</text>
</comment>
<dbReference type="InterPro" id="IPR054477">
    <property type="entry name" value="LTN1_E3_ligase_6th"/>
</dbReference>
<dbReference type="PROSITE" id="PS50089">
    <property type="entry name" value="ZF_RING_2"/>
    <property type="match status" value="1"/>
</dbReference>
<evidence type="ECO:0000256" key="15">
    <source>
        <dbReference type="PROSITE-ProRule" id="PRU00175"/>
    </source>
</evidence>
<comment type="subcellular location">
    <subcellularLocation>
        <location evidence="2">Cytoplasm</location>
        <location evidence="2">Cytosol</location>
    </subcellularLocation>
</comment>
<evidence type="ECO:0000256" key="14">
    <source>
        <dbReference type="ARBA" id="ARBA00055150"/>
    </source>
</evidence>
<keyword evidence="7" id="KW-0963">Cytoplasm</keyword>
<dbReference type="OrthoDB" id="6108at2759"/>
<evidence type="ECO:0000256" key="1">
    <source>
        <dbReference type="ARBA" id="ARBA00000900"/>
    </source>
</evidence>
<dbReference type="GO" id="GO:0008270">
    <property type="term" value="F:zinc ion binding"/>
    <property type="evidence" value="ECO:0007669"/>
    <property type="project" value="UniProtKB-KW"/>
</dbReference>
<dbReference type="InterPro" id="IPR013083">
    <property type="entry name" value="Znf_RING/FYVE/PHD"/>
</dbReference>
<gene>
    <name evidence="18" type="ORF">CANTEDRAFT_108178</name>
</gene>
<dbReference type="EC" id="2.3.2.27" evidence="5 16"/>
<evidence type="ECO:0000256" key="13">
    <source>
        <dbReference type="ARBA" id="ARBA00022833"/>
    </source>
</evidence>
<dbReference type="AlphaFoldDB" id="G3BBG8"/>
<dbReference type="FunFam" id="3.30.40.10:FF:000038">
    <property type="entry name" value="E3 ubiquitin-protein ligase listerin"/>
    <property type="match status" value="1"/>
</dbReference>
<keyword evidence="12 16" id="KW-0833">Ubl conjugation pathway</keyword>
<comment type="function">
    <text evidence="16">E3 ubiquitin-protein ligase. Component of the ribosome quality control complex (RQC), a ribosome-associated complex that mediates ubiquitination and extraction of incompletely synthesized nascent chains for proteasomal degradation.</text>
</comment>
<evidence type="ECO:0000256" key="16">
    <source>
        <dbReference type="RuleBase" id="RU367090"/>
    </source>
</evidence>
<evidence type="ECO:0000313" key="18">
    <source>
        <dbReference type="EMBL" id="EGV62188.1"/>
    </source>
</evidence>
<evidence type="ECO:0000256" key="11">
    <source>
        <dbReference type="ARBA" id="ARBA00022771"/>
    </source>
</evidence>
<dbReference type="SMART" id="SM01197">
    <property type="entry name" value="FANCL_C"/>
    <property type="match status" value="1"/>
</dbReference>
<accession>G3BBG8</accession>
<dbReference type="Proteomes" id="UP000000707">
    <property type="component" value="Unassembled WGS sequence"/>
</dbReference>
<organism evidence="19">
    <name type="scientific">Candida tenuis (strain ATCC 10573 / BCRC 21748 / CBS 615 / JCM 9827 / NBRC 10315 / NRRL Y-1498 / VKM Y-70)</name>
    <name type="common">Yeast</name>
    <name type="synonym">Yamadazyma tenuis</name>
    <dbReference type="NCBI Taxonomy" id="590646"/>
    <lineage>
        <taxon>Eukaryota</taxon>
        <taxon>Fungi</taxon>
        <taxon>Dikarya</taxon>
        <taxon>Ascomycota</taxon>
        <taxon>Saccharomycotina</taxon>
        <taxon>Pichiomycetes</taxon>
        <taxon>Debaryomycetaceae</taxon>
        <taxon>Yamadazyma</taxon>
    </lineage>
</organism>
<evidence type="ECO:0000256" key="10">
    <source>
        <dbReference type="ARBA" id="ARBA00022737"/>
    </source>
</evidence>
<dbReference type="GO" id="GO:1990112">
    <property type="term" value="C:RQC complex"/>
    <property type="evidence" value="ECO:0007669"/>
    <property type="project" value="UniProtKB-UniRule"/>
</dbReference>
<dbReference type="PANTHER" id="PTHR12389:SF0">
    <property type="entry name" value="E3 UBIQUITIN-PROTEIN LIGASE LISTERIN"/>
    <property type="match status" value="1"/>
</dbReference>
<dbReference type="GO" id="GO:0043023">
    <property type="term" value="F:ribosomal large subunit binding"/>
    <property type="evidence" value="ECO:0007669"/>
    <property type="project" value="TreeGrafter"/>
</dbReference>
<feature type="domain" description="RING-type" evidence="17">
    <location>
        <begin position="590"/>
        <end position="636"/>
    </location>
</feature>
<evidence type="ECO:0000256" key="6">
    <source>
        <dbReference type="ARBA" id="ARBA00017157"/>
    </source>
</evidence>
<evidence type="ECO:0000256" key="2">
    <source>
        <dbReference type="ARBA" id="ARBA00004514"/>
    </source>
</evidence>
<evidence type="ECO:0000259" key="17">
    <source>
        <dbReference type="PROSITE" id="PS50089"/>
    </source>
</evidence>
<comment type="catalytic activity">
    <reaction evidence="1 16">
        <text>S-ubiquitinyl-[E2 ubiquitin-conjugating enzyme]-L-cysteine + [acceptor protein]-L-lysine = [E2 ubiquitin-conjugating enzyme]-L-cysteine + N(6)-ubiquitinyl-[acceptor protein]-L-lysine.</text>
        <dbReference type="EC" id="2.3.2.27"/>
    </reaction>
</comment>
<evidence type="ECO:0000256" key="5">
    <source>
        <dbReference type="ARBA" id="ARBA00012483"/>
    </source>
</evidence>
<keyword evidence="13 16" id="KW-0862">Zinc</keyword>
<evidence type="ECO:0000256" key="12">
    <source>
        <dbReference type="ARBA" id="ARBA00022786"/>
    </source>
</evidence>
<evidence type="ECO:0000256" key="3">
    <source>
        <dbReference type="ARBA" id="ARBA00004906"/>
    </source>
</evidence>